<dbReference type="GO" id="GO:0022857">
    <property type="term" value="F:transmembrane transporter activity"/>
    <property type="evidence" value="ECO:0007669"/>
    <property type="project" value="InterPro"/>
</dbReference>
<protein>
    <submittedName>
        <fullName evidence="10">Branched-chain amino acid ABC transporter permease</fullName>
    </submittedName>
</protein>
<sequence>MALTLIGLSIGLLLFLVAAGLTLIFGLLGVINFAHGAFYMLGAYIGYQAVASTGSFWLALALTPLIVLPAGALLERVLLRPLYAKPHAQQLVMTFGLILVMEEAARMVWGLGYLRVSPPAALAGTTEIFGSYIGDYRIFACVVAAVVAAGLLLGLERTSLGATIRAAAANPRMLSCLGADVNRLRMWTFGGGTALAAFAGVLVSPLVPIDSGMAITVITDCFVVIVVGGLGNARGAIAASLLVGLLRAFGQQFAAEWVDVATYGLLIFTLLIRPAGLFNQRTRTA</sequence>
<evidence type="ECO:0000256" key="6">
    <source>
        <dbReference type="ARBA" id="ARBA00022989"/>
    </source>
</evidence>
<dbReference type="CDD" id="cd06582">
    <property type="entry name" value="TM_PBP1_LivH_like"/>
    <property type="match status" value="1"/>
</dbReference>
<dbReference type="InterPro" id="IPR001851">
    <property type="entry name" value="ABC_transp_permease"/>
</dbReference>
<keyword evidence="5" id="KW-0029">Amino-acid transport</keyword>
<feature type="transmembrane region" description="Helical" evidence="9">
    <location>
        <begin position="55"/>
        <end position="79"/>
    </location>
</feature>
<dbReference type="RefSeq" id="WP_176069180.1">
    <property type="nucleotide sequence ID" value="NZ_JABWMJ010000004.1"/>
</dbReference>
<feature type="transmembrane region" description="Helical" evidence="9">
    <location>
        <begin position="12"/>
        <end position="35"/>
    </location>
</feature>
<dbReference type="PANTHER" id="PTHR11795">
    <property type="entry name" value="BRANCHED-CHAIN AMINO ACID TRANSPORT SYSTEM PERMEASE PROTEIN LIVH"/>
    <property type="match status" value="1"/>
</dbReference>
<feature type="transmembrane region" description="Helical" evidence="9">
    <location>
        <begin position="91"/>
        <end position="116"/>
    </location>
</feature>
<reference evidence="10 11" key="1">
    <citation type="submission" date="2020-06" db="EMBL/GenBank/DDBJ databases">
        <title>Schlegella sp. ID0723 isolated from air conditioner.</title>
        <authorList>
            <person name="Kim D.Y."/>
            <person name="Kim D.-U."/>
        </authorList>
    </citation>
    <scope>NUCLEOTIDE SEQUENCE [LARGE SCALE GENOMIC DNA]</scope>
    <source>
        <strain evidence="10 11">ID0723</strain>
    </source>
</reference>
<comment type="similarity">
    <text evidence="8">Belongs to the binding-protein-dependent transport system permease family. LivHM subfamily.</text>
</comment>
<dbReference type="Proteomes" id="UP000529637">
    <property type="component" value="Unassembled WGS sequence"/>
</dbReference>
<evidence type="ECO:0000256" key="4">
    <source>
        <dbReference type="ARBA" id="ARBA00022692"/>
    </source>
</evidence>
<evidence type="ECO:0000313" key="11">
    <source>
        <dbReference type="Proteomes" id="UP000529637"/>
    </source>
</evidence>
<keyword evidence="3" id="KW-1003">Cell membrane</keyword>
<comment type="subcellular location">
    <subcellularLocation>
        <location evidence="1">Cell membrane</location>
        <topology evidence="1">Multi-pass membrane protein</topology>
    </subcellularLocation>
</comment>
<keyword evidence="6 9" id="KW-1133">Transmembrane helix</keyword>
<evidence type="ECO:0000256" key="3">
    <source>
        <dbReference type="ARBA" id="ARBA00022475"/>
    </source>
</evidence>
<accession>A0A7Y6NNJ4</accession>
<comment type="caution">
    <text evidence="10">The sequence shown here is derived from an EMBL/GenBank/DDBJ whole genome shotgun (WGS) entry which is preliminary data.</text>
</comment>
<dbReference type="AlphaFoldDB" id="A0A7Y6NNJ4"/>
<gene>
    <name evidence="10" type="ORF">HQN59_11335</name>
</gene>
<evidence type="ECO:0000256" key="5">
    <source>
        <dbReference type="ARBA" id="ARBA00022970"/>
    </source>
</evidence>
<keyword evidence="11" id="KW-1185">Reference proteome</keyword>
<feature type="transmembrane region" description="Helical" evidence="9">
    <location>
        <begin position="260"/>
        <end position="278"/>
    </location>
</feature>
<dbReference type="EMBL" id="JABWMJ010000004">
    <property type="protein sequence ID" value="NUZ06352.1"/>
    <property type="molecule type" value="Genomic_DNA"/>
</dbReference>
<dbReference type="InterPro" id="IPR052157">
    <property type="entry name" value="BCAA_transport_permease"/>
</dbReference>
<evidence type="ECO:0000256" key="2">
    <source>
        <dbReference type="ARBA" id="ARBA00022448"/>
    </source>
</evidence>
<evidence type="ECO:0000256" key="1">
    <source>
        <dbReference type="ARBA" id="ARBA00004651"/>
    </source>
</evidence>
<proteinExistence type="inferred from homology"/>
<keyword evidence="7 9" id="KW-0472">Membrane</keyword>
<dbReference type="Pfam" id="PF02653">
    <property type="entry name" value="BPD_transp_2"/>
    <property type="match status" value="1"/>
</dbReference>
<evidence type="ECO:0000256" key="8">
    <source>
        <dbReference type="ARBA" id="ARBA00037998"/>
    </source>
</evidence>
<organism evidence="10 11">
    <name type="scientific">Piscinibacter koreensis</name>
    <dbReference type="NCBI Taxonomy" id="2742824"/>
    <lineage>
        <taxon>Bacteria</taxon>
        <taxon>Pseudomonadati</taxon>
        <taxon>Pseudomonadota</taxon>
        <taxon>Betaproteobacteria</taxon>
        <taxon>Burkholderiales</taxon>
        <taxon>Sphaerotilaceae</taxon>
        <taxon>Piscinibacter</taxon>
    </lineage>
</organism>
<keyword evidence="4 9" id="KW-0812">Transmembrane</keyword>
<feature type="transmembrane region" description="Helical" evidence="9">
    <location>
        <begin position="136"/>
        <end position="155"/>
    </location>
</feature>
<dbReference type="GO" id="GO:0005886">
    <property type="term" value="C:plasma membrane"/>
    <property type="evidence" value="ECO:0007669"/>
    <property type="project" value="UniProtKB-SubCell"/>
</dbReference>
<evidence type="ECO:0000256" key="7">
    <source>
        <dbReference type="ARBA" id="ARBA00023136"/>
    </source>
</evidence>
<evidence type="ECO:0000256" key="9">
    <source>
        <dbReference type="SAM" id="Phobius"/>
    </source>
</evidence>
<evidence type="ECO:0000313" key="10">
    <source>
        <dbReference type="EMBL" id="NUZ06352.1"/>
    </source>
</evidence>
<dbReference type="GO" id="GO:0006865">
    <property type="term" value="P:amino acid transport"/>
    <property type="evidence" value="ECO:0007669"/>
    <property type="project" value="UniProtKB-KW"/>
</dbReference>
<dbReference type="PANTHER" id="PTHR11795:SF442">
    <property type="entry name" value="ABC TRANSPORTER ATP-BINDING PROTEIN"/>
    <property type="match status" value="1"/>
</dbReference>
<feature type="transmembrane region" description="Helical" evidence="9">
    <location>
        <begin position="187"/>
        <end position="207"/>
    </location>
</feature>
<keyword evidence="2" id="KW-0813">Transport</keyword>
<name>A0A7Y6NNJ4_9BURK</name>